<dbReference type="Proteomes" id="UP000051952">
    <property type="component" value="Unassembled WGS sequence"/>
</dbReference>
<feature type="region of interest" description="Disordered" evidence="1">
    <location>
        <begin position="118"/>
        <end position="153"/>
    </location>
</feature>
<evidence type="ECO:0000256" key="1">
    <source>
        <dbReference type="SAM" id="MobiDB-lite"/>
    </source>
</evidence>
<feature type="region of interest" description="Disordered" evidence="1">
    <location>
        <begin position="228"/>
        <end position="295"/>
    </location>
</feature>
<evidence type="ECO:0000313" key="3">
    <source>
        <dbReference type="Proteomes" id="UP000051952"/>
    </source>
</evidence>
<dbReference type="AlphaFoldDB" id="A0A0S4IZW0"/>
<sequence length="295" mass="31650">DGEDLETAVLELEALRILKKLQPSTLVVVGEDRTDASPTTKTDINRLEHQVVDTFGYLDGTNHGEEGYQPVTSSTAFLAHAEAWFTKMHGDINAMYDSTKLPTTANTDYDASIADAKHSSGATTEGPRHVPSSGRTKTTPWGDGWELPSAPGIPSEAAFHAAIRRKQESDGAAHQCDAMCSEDDDEAHEAAAVLRPSTGEPSRESAGASANNSFSSVELCTSAVNKPAATVTRVHQQHQQQSKQADTTAGRSYKYLVQPLGKEFCEAPGSPATRRESTSSTGARKASDDHDEFDF</sequence>
<dbReference type="VEuPathDB" id="TriTrypDB:BSAL_83470"/>
<proteinExistence type="predicted"/>
<organism evidence="2 3">
    <name type="scientific">Bodo saltans</name>
    <name type="common">Flagellated protozoan</name>
    <dbReference type="NCBI Taxonomy" id="75058"/>
    <lineage>
        <taxon>Eukaryota</taxon>
        <taxon>Discoba</taxon>
        <taxon>Euglenozoa</taxon>
        <taxon>Kinetoplastea</taxon>
        <taxon>Metakinetoplastina</taxon>
        <taxon>Eubodonida</taxon>
        <taxon>Bodonidae</taxon>
        <taxon>Bodo</taxon>
    </lineage>
</organism>
<reference evidence="3" key="1">
    <citation type="submission" date="2015-09" db="EMBL/GenBank/DDBJ databases">
        <authorList>
            <consortium name="Pathogen Informatics"/>
        </authorList>
    </citation>
    <scope>NUCLEOTIDE SEQUENCE [LARGE SCALE GENOMIC DNA]</scope>
    <source>
        <strain evidence="3">Lake Konstanz</strain>
    </source>
</reference>
<name>A0A0S4IZW0_BODSA</name>
<gene>
    <name evidence="2" type="ORF">BSAL_83470</name>
</gene>
<protein>
    <submittedName>
        <fullName evidence="2">Uncharacterized protein</fullName>
    </submittedName>
</protein>
<dbReference type="EMBL" id="CYKH01000936">
    <property type="protein sequence ID" value="CUG69864.1"/>
    <property type="molecule type" value="Genomic_DNA"/>
</dbReference>
<accession>A0A0S4IZW0</accession>
<keyword evidence="3" id="KW-1185">Reference proteome</keyword>
<feature type="region of interest" description="Disordered" evidence="1">
    <location>
        <begin position="174"/>
        <end position="210"/>
    </location>
</feature>
<evidence type="ECO:0000313" key="2">
    <source>
        <dbReference type="EMBL" id="CUG69864.1"/>
    </source>
</evidence>
<feature type="non-terminal residue" evidence="2">
    <location>
        <position position="1"/>
    </location>
</feature>